<evidence type="ECO:0000313" key="4">
    <source>
        <dbReference type="Proteomes" id="UP000724874"/>
    </source>
</evidence>
<dbReference type="OrthoDB" id="3153136at2759"/>
<proteinExistence type="predicted"/>
<evidence type="ECO:0000313" key="3">
    <source>
        <dbReference type="EMBL" id="KAF8876434.1"/>
    </source>
</evidence>
<keyword evidence="4" id="KW-1185">Reference proteome</keyword>
<dbReference type="Pfam" id="PF13517">
    <property type="entry name" value="FG-GAP_3"/>
    <property type="match status" value="1"/>
</dbReference>
<feature type="region of interest" description="Disordered" evidence="2">
    <location>
        <begin position="141"/>
        <end position="208"/>
    </location>
</feature>
<sequence length="476" mass="52712">MDINEPKFLLSTEGKVLHLSKSKRKGNYVSLVAFDGNINQQWFVYGDGDGQVAIMSRHNKSWLGISSRDNKVTMSAIPCWFSTAKYIGGCKLFIPLTDMALSFEDTVEVRSKSAAKQLYILECTSTNEAAIKEGRFPWTAEQKNQPAKAVQERSALPPPGNLDGSDHPSISNNAKAVQESALPSPGNLDGSDHPSISNNSHAPLVVPNKPRRGISVFATSKPKKTIYGHNSQGLVLPTSSLGNADIIGFGHDSASRLVSNHFGYDKGWRNDKHVRLLADTTGRGRADIVGFYDDGVWIAINKGDNTFHEPKKVSSYFSYDKGWRVEKHLRLMATPEISVAISPFLGGHWISESTPRFLADITGNGLLDIFGFNGQTTVIAFNKGDGNYGPDSVEIHYTDGVHRHNNCFIADLTGNGLPDIIVIKNDGVYAMVNQGDGTFGATVKVIANDFAFRGRYDWRWMRRYRRNWRQWGIRML</sequence>
<evidence type="ECO:0000256" key="1">
    <source>
        <dbReference type="ARBA" id="ARBA00022729"/>
    </source>
</evidence>
<protein>
    <submittedName>
        <fullName evidence="3">Uncharacterized protein</fullName>
    </submittedName>
</protein>
<dbReference type="EMBL" id="JADNYJ010000182">
    <property type="protein sequence ID" value="KAF8876434.1"/>
    <property type="molecule type" value="Genomic_DNA"/>
</dbReference>
<organism evidence="3 4">
    <name type="scientific">Gymnopilus junonius</name>
    <name type="common">Spectacular rustgill mushroom</name>
    <name type="synonym">Gymnopilus spectabilis subsp. junonius</name>
    <dbReference type="NCBI Taxonomy" id="109634"/>
    <lineage>
        <taxon>Eukaryota</taxon>
        <taxon>Fungi</taxon>
        <taxon>Dikarya</taxon>
        <taxon>Basidiomycota</taxon>
        <taxon>Agaricomycotina</taxon>
        <taxon>Agaricomycetes</taxon>
        <taxon>Agaricomycetidae</taxon>
        <taxon>Agaricales</taxon>
        <taxon>Agaricineae</taxon>
        <taxon>Hymenogastraceae</taxon>
        <taxon>Gymnopilus</taxon>
    </lineage>
</organism>
<accession>A0A9P5N9F4</accession>
<dbReference type="AlphaFoldDB" id="A0A9P5N9F4"/>
<dbReference type="InterPro" id="IPR035992">
    <property type="entry name" value="Ricin_B-like_lectins"/>
</dbReference>
<dbReference type="InterPro" id="IPR013517">
    <property type="entry name" value="FG-GAP"/>
</dbReference>
<dbReference type="SUPFAM" id="SSF69318">
    <property type="entry name" value="Integrin alpha N-terminal domain"/>
    <property type="match status" value="1"/>
</dbReference>
<dbReference type="Proteomes" id="UP000724874">
    <property type="component" value="Unassembled WGS sequence"/>
</dbReference>
<name>A0A9P5N9F4_GYMJU</name>
<gene>
    <name evidence="3" type="ORF">CPB84DRAFT_1795817</name>
</gene>
<evidence type="ECO:0000256" key="2">
    <source>
        <dbReference type="SAM" id="MobiDB-lite"/>
    </source>
</evidence>
<keyword evidence="1" id="KW-0732">Signal</keyword>
<dbReference type="SUPFAM" id="SSF50370">
    <property type="entry name" value="Ricin B-like lectins"/>
    <property type="match status" value="1"/>
</dbReference>
<comment type="caution">
    <text evidence="3">The sequence shown here is derived from an EMBL/GenBank/DDBJ whole genome shotgun (WGS) entry which is preliminary data.</text>
</comment>
<reference evidence="3" key="1">
    <citation type="submission" date="2020-11" db="EMBL/GenBank/DDBJ databases">
        <authorList>
            <consortium name="DOE Joint Genome Institute"/>
            <person name="Ahrendt S."/>
            <person name="Riley R."/>
            <person name="Andreopoulos W."/>
            <person name="LaButti K."/>
            <person name="Pangilinan J."/>
            <person name="Ruiz-duenas F.J."/>
            <person name="Barrasa J.M."/>
            <person name="Sanchez-Garcia M."/>
            <person name="Camarero S."/>
            <person name="Miyauchi S."/>
            <person name="Serrano A."/>
            <person name="Linde D."/>
            <person name="Babiker R."/>
            <person name="Drula E."/>
            <person name="Ayuso-Fernandez I."/>
            <person name="Pacheco R."/>
            <person name="Padilla G."/>
            <person name="Ferreira P."/>
            <person name="Barriuso J."/>
            <person name="Kellner H."/>
            <person name="Castanera R."/>
            <person name="Alfaro M."/>
            <person name="Ramirez L."/>
            <person name="Pisabarro A.G."/>
            <person name="Kuo A."/>
            <person name="Tritt A."/>
            <person name="Lipzen A."/>
            <person name="He G."/>
            <person name="Yan M."/>
            <person name="Ng V."/>
            <person name="Cullen D."/>
            <person name="Martin F."/>
            <person name="Rosso M.-N."/>
            <person name="Henrissat B."/>
            <person name="Hibbett D."/>
            <person name="Martinez A.T."/>
            <person name="Grigoriev I.V."/>
        </authorList>
    </citation>
    <scope>NUCLEOTIDE SEQUENCE</scope>
    <source>
        <strain evidence="3">AH 44721</strain>
    </source>
</reference>
<dbReference type="InterPro" id="IPR028994">
    <property type="entry name" value="Integrin_alpha_N"/>
</dbReference>